<dbReference type="EMBL" id="JACIVC010000069">
    <property type="protein sequence ID" value="MBB1070550.1"/>
    <property type="molecule type" value="Genomic_DNA"/>
</dbReference>
<reference evidence="1 2" key="1">
    <citation type="submission" date="2020-07" db="EMBL/GenBank/DDBJ databases">
        <title>Description of Limosilactobacillus balticus sp. nov., Limosilactobacillus agrestis sp. nov., Limosilactobacillus albertensis sp. nov., Limosilactobacillus rudii sp. nov., Limosilactobacillus fastidiosus sp. nov., five novel Limosilactobacillus species isolated from the vertebrate gastrointestinal tract, and proposal of 6 subspecies of Limosilactobacillus reuteri adapted to the gastrointestinal tract of specific vertebrate hosts.</title>
        <authorList>
            <person name="Li F."/>
            <person name="Cheng C."/>
            <person name="Zheng J."/>
            <person name="Quevedo R.M."/>
            <person name="Li J."/>
            <person name="Roos S."/>
            <person name="Gaenzle M.G."/>
            <person name="Walter J."/>
        </authorList>
    </citation>
    <scope>NUCLEOTIDE SEQUENCE [LARGE SCALE GENOMIC DNA]</scope>
    <source>
        <strain evidence="1 2">RRLNB_1_1</strain>
    </source>
</reference>
<name>A0A7W3TTD4_9LACO</name>
<comment type="caution">
    <text evidence="1">The sequence shown here is derived from an EMBL/GenBank/DDBJ whole genome shotgun (WGS) entry which is preliminary data.</text>
</comment>
<protein>
    <submittedName>
        <fullName evidence="1">Uncharacterized protein</fullName>
    </submittedName>
</protein>
<evidence type="ECO:0000313" key="2">
    <source>
        <dbReference type="Proteomes" id="UP000518316"/>
    </source>
</evidence>
<evidence type="ECO:0000313" key="1">
    <source>
        <dbReference type="EMBL" id="MBB1070550.1"/>
    </source>
</evidence>
<proteinExistence type="predicted"/>
<keyword evidence="2" id="KW-1185">Reference proteome</keyword>
<dbReference type="Proteomes" id="UP000518316">
    <property type="component" value="Unassembled WGS sequence"/>
</dbReference>
<dbReference type="RefSeq" id="WP_182598980.1">
    <property type="nucleotide sequence ID" value="NZ_JACIVC010000069.1"/>
</dbReference>
<accession>A0A7W3TTD4</accession>
<organism evidence="1 2">
    <name type="scientific">Limosilactobacillus albertensis</name>
    <dbReference type="NCBI Taxonomy" id="2759752"/>
    <lineage>
        <taxon>Bacteria</taxon>
        <taxon>Bacillati</taxon>
        <taxon>Bacillota</taxon>
        <taxon>Bacilli</taxon>
        <taxon>Lactobacillales</taxon>
        <taxon>Lactobacillaceae</taxon>
        <taxon>Limosilactobacillus</taxon>
    </lineage>
</organism>
<gene>
    <name evidence="1" type="ORF">H5S40_10370</name>
</gene>
<dbReference type="AlphaFoldDB" id="A0A7W3TTD4"/>
<sequence>MSTCITKELSNALNSLTENNEWGNSSQPIDKMLQPKDWRMVEIKKFRKRLKEQEKKGDREAIKSINEFFNTHNINDKIARAVLLRICGVDVRTICKIVKLSVSAYTSHVTPLLRNHKSIFTDSSLKNTAYVLWHCNLDVLLEKGELSFE</sequence>